<dbReference type="PANTHER" id="PTHR47297:SF2">
    <property type="entry name" value="OS02G0606800 PROTEIN"/>
    <property type="match status" value="1"/>
</dbReference>
<evidence type="ECO:0000259" key="1">
    <source>
        <dbReference type="Pfam" id="PF00857"/>
    </source>
</evidence>
<reference evidence="3" key="1">
    <citation type="submission" date="2017-02" db="EMBL/GenBank/DDBJ databases">
        <authorList>
            <person name="Varghese N."/>
            <person name="Submissions S."/>
        </authorList>
    </citation>
    <scope>NUCLEOTIDE SEQUENCE [LARGE SCALE GENOMIC DNA]</scope>
    <source>
        <strain evidence="3">ATCC 27862</strain>
    </source>
</reference>
<dbReference type="GO" id="GO:0019365">
    <property type="term" value="P:pyridine nucleotide salvage"/>
    <property type="evidence" value="ECO:0007669"/>
    <property type="project" value="InterPro"/>
</dbReference>
<dbReference type="Pfam" id="PF00857">
    <property type="entry name" value="Isochorismatase"/>
    <property type="match status" value="1"/>
</dbReference>
<proteinExistence type="predicted"/>
<feature type="domain" description="Isochorismatase-like" evidence="1">
    <location>
        <begin position="5"/>
        <end position="172"/>
    </location>
</feature>
<gene>
    <name evidence="2" type="ORF">SAMN02745154_00126</name>
</gene>
<dbReference type="InterPro" id="IPR036380">
    <property type="entry name" value="Isochorismatase-like_sf"/>
</dbReference>
<organism evidence="2 3">
    <name type="scientific">Mycoplasmopsis verecunda</name>
    <dbReference type="NCBI Taxonomy" id="171291"/>
    <lineage>
        <taxon>Bacteria</taxon>
        <taxon>Bacillati</taxon>
        <taxon>Mycoplasmatota</taxon>
        <taxon>Mycoplasmoidales</taxon>
        <taxon>Metamycoplasmataceae</taxon>
        <taxon>Mycoplasmopsis</taxon>
    </lineage>
</organism>
<dbReference type="CDD" id="cd00431">
    <property type="entry name" value="cysteine_hydrolases"/>
    <property type="match status" value="1"/>
</dbReference>
<dbReference type="Gene3D" id="3.40.50.850">
    <property type="entry name" value="Isochorismatase-like"/>
    <property type="match status" value="1"/>
</dbReference>
<evidence type="ECO:0000313" key="3">
    <source>
        <dbReference type="Proteomes" id="UP000190389"/>
    </source>
</evidence>
<dbReference type="RefSeq" id="WP_078746876.1">
    <property type="nucleotide sequence ID" value="NZ_CP137850.1"/>
</dbReference>
<name>A0A1T4KNA8_9BACT</name>
<evidence type="ECO:0000313" key="2">
    <source>
        <dbReference type="EMBL" id="SJZ43896.1"/>
    </source>
</evidence>
<dbReference type="OrthoDB" id="9796485at2"/>
<dbReference type="InterPro" id="IPR044717">
    <property type="entry name" value="NIC1"/>
</dbReference>
<dbReference type="STRING" id="171291.SAMN02745154_00126"/>
<dbReference type="PANTHER" id="PTHR47297">
    <property type="match status" value="1"/>
</dbReference>
<keyword evidence="3" id="KW-1185">Reference proteome</keyword>
<dbReference type="EMBL" id="FUXF01000003">
    <property type="protein sequence ID" value="SJZ43896.1"/>
    <property type="molecule type" value="Genomic_DNA"/>
</dbReference>
<sequence length="178" mass="20460">MNKKLLIVVDMLKGFAYEGPLASEKVAEVIPTIANMVQEFDHNLFVADHHYEDDLEMKIYPLHCLGNDTESEIVDELKPFVQNIVYKNTTDSIWAIPIKTWDMYDEFHIVGCCTDICILQLVLSLRTYLNSIKADKNIIVYSNAVATYDSPDHQAELYHDMALNLMKNAGVKIKEWEM</sequence>
<dbReference type="GO" id="GO:0008936">
    <property type="term" value="F:nicotinamidase activity"/>
    <property type="evidence" value="ECO:0007669"/>
    <property type="project" value="InterPro"/>
</dbReference>
<dbReference type="Proteomes" id="UP000190389">
    <property type="component" value="Unassembled WGS sequence"/>
</dbReference>
<protein>
    <submittedName>
        <fullName evidence="2">Nicotinamidase-related amidase</fullName>
    </submittedName>
</protein>
<dbReference type="AlphaFoldDB" id="A0A1T4KNA8"/>
<dbReference type="SUPFAM" id="SSF52499">
    <property type="entry name" value="Isochorismatase-like hydrolases"/>
    <property type="match status" value="1"/>
</dbReference>
<dbReference type="InterPro" id="IPR000868">
    <property type="entry name" value="Isochorismatase-like_dom"/>
</dbReference>
<accession>A0A1T4KNA8</accession>